<protein>
    <submittedName>
        <fullName evidence="5">Peptidase U35</fullName>
    </submittedName>
</protein>
<evidence type="ECO:0000256" key="3">
    <source>
        <dbReference type="ARBA" id="ARBA00022801"/>
    </source>
</evidence>
<dbReference type="RefSeq" id="WP_065200544.1">
    <property type="nucleotide sequence ID" value="NZ_LYVJ01000015.1"/>
</dbReference>
<proteinExistence type="predicted"/>
<evidence type="ECO:0000259" key="4">
    <source>
        <dbReference type="Pfam" id="PF04586"/>
    </source>
</evidence>
<dbReference type="NCBIfam" id="TIGR01543">
    <property type="entry name" value="proheadase_HK97"/>
    <property type="match status" value="1"/>
</dbReference>
<dbReference type="Proteomes" id="UP000092256">
    <property type="component" value="Unassembled WGS sequence"/>
</dbReference>
<dbReference type="InterPro" id="IPR006433">
    <property type="entry name" value="Prohead_protease"/>
</dbReference>
<dbReference type="GO" id="GO:0006508">
    <property type="term" value="P:proteolysis"/>
    <property type="evidence" value="ECO:0007669"/>
    <property type="project" value="UniProtKB-KW"/>
</dbReference>
<dbReference type="InterPro" id="IPR054613">
    <property type="entry name" value="Peptidase_S78_dom"/>
</dbReference>
<comment type="caution">
    <text evidence="5">The sequence shown here is derived from an EMBL/GenBank/DDBJ whole genome shotgun (WGS) entry which is preliminary data.</text>
</comment>
<dbReference type="EMBL" id="LYVJ01000015">
    <property type="protein sequence ID" value="OBU64381.1"/>
    <property type="molecule type" value="Genomic_DNA"/>
</dbReference>
<keyword evidence="3" id="KW-0378">Hydrolase</keyword>
<name>A0A1A6XP36_STEMA</name>
<gene>
    <name evidence="5" type="ORF">A9K58_17470</name>
</gene>
<dbReference type="AlphaFoldDB" id="A0A1A6XP36"/>
<evidence type="ECO:0000256" key="2">
    <source>
        <dbReference type="ARBA" id="ARBA00022670"/>
    </source>
</evidence>
<evidence type="ECO:0000313" key="5">
    <source>
        <dbReference type="EMBL" id="OBU64381.1"/>
    </source>
</evidence>
<dbReference type="GO" id="GO:0008233">
    <property type="term" value="F:peptidase activity"/>
    <property type="evidence" value="ECO:0007669"/>
    <property type="project" value="UniProtKB-KW"/>
</dbReference>
<organism evidence="5 6">
    <name type="scientific">Stenotrophomonas maltophilia</name>
    <name type="common">Pseudomonas maltophilia</name>
    <name type="synonym">Xanthomonas maltophilia</name>
    <dbReference type="NCBI Taxonomy" id="40324"/>
    <lineage>
        <taxon>Bacteria</taxon>
        <taxon>Pseudomonadati</taxon>
        <taxon>Pseudomonadota</taxon>
        <taxon>Gammaproteobacteria</taxon>
        <taxon>Lysobacterales</taxon>
        <taxon>Lysobacteraceae</taxon>
        <taxon>Stenotrophomonas</taxon>
        <taxon>Stenotrophomonas maltophilia group</taxon>
    </lineage>
</organism>
<feature type="domain" description="Prohead serine protease" evidence="4">
    <location>
        <begin position="9"/>
        <end position="158"/>
    </location>
</feature>
<reference evidence="5 6" key="1">
    <citation type="submission" date="2016-05" db="EMBL/GenBank/DDBJ databases">
        <title>Draft Genome Sequences of Stenotrophomonas maltophilia Strains Sm32COP, Sm41DVV, Sm46PAILV, SmF3, SmF22, SmSOFb1 and SmCVFa1, Isolated from Different Manures, in France.</title>
        <authorList>
            <person name="Nazaret S."/>
            <person name="Bodilis J."/>
        </authorList>
    </citation>
    <scope>NUCLEOTIDE SEQUENCE [LARGE SCALE GENOMIC DNA]</scope>
    <source>
        <strain evidence="5 6">Sm46PAILV</strain>
    </source>
</reference>
<accession>A0A1A6XP36</accession>
<dbReference type="OrthoDB" id="64791at2"/>
<dbReference type="Pfam" id="PF04586">
    <property type="entry name" value="Peptidase_S78"/>
    <property type="match status" value="1"/>
</dbReference>
<keyword evidence="2" id="KW-0645">Protease</keyword>
<evidence type="ECO:0000313" key="6">
    <source>
        <dbReference type="Proteomes" id="UP000092256"/>
    </source>
</evidence>
<keyword evidence="1" id="KW-1188">Viral release from host cell</keyword>
<evidence type="ECO:0000256" key="1">
    <source>
        <dbReference type="ARBA" id="ARBA00022612"/>
    </source>
</evidence>
<sequence>MLSKYSCPFEVKAADDAGNFEGYASVFNNVDLGEDLILPGAFVKVKTTRTGRLRLALYHNLTRLIGDAEFKQDGNGLHLKGKVNLNVSYAKDAYELMKAGTLDEMSVGFNTLEDAIENREGRRVRVIKKAELWEASVVPFGMNPEAQVMSVKSDVRAFESALRERMGLSQKEAAAVASLGFPAIHRDGGIGDTETVKQLKQLGTSIESIFKGMHQ</sequence>